<evidence type="ECO:0000313" key="2">
    <source>
        <dbReference type="EMBL" id="KAI5312360.1"/>
    </source>
</evidence>
<dbReference type="SUPFAM" id="SSF53098">
    <property type="entry name" value="Ribonuclease H-like"/>
    <property type="match status" value="1"/>
</dbReference>
<dbReference type="Gene3D" id="3.30.420.10">
    <property type="entry name" value="Ribonuclease H-like superfamily/Ribonuclease H"/>
    <property type="match status" value="1"/>
</dbReference>
<organism evidence="2 3">
    <name type="scientific">Prunus dulcis</name>
    <name type="common">Almond</name>
    <name type="synonym">Amygdalus dulcis</name>
    <dbReference type="NCBI Taxonomy" id="3755"/>
    <lineage>
        <taxon>Eukaryota</taxon>
        <taxon>Viridiplantae</taxon>
        <taxon>Streptophyta</taxon>
        <taxon>Embryophyta</taxon>
        <taxon>Tracheophyta</taxon>
        <taxon>Spermatophyta</taxon>
        <taxon>Magnoliopsida</taxon>
        <taxon>eudicotyledons</taxon>
        <taxon>Gunneridae</taxon>
        <taxon>Pentapetalae</taxon>
        <taxon>rosids</taxon>
        <taxon>fabids</taxon>
        <taxon>Rosales</taxon>
        <taxon>Rosaceae</taxon>
        <taxon>Amygdaloideae</taxon>
        <taxon>Amygdaleae</taxon>
        <taxon>Prunus</taxon>
    </lineage>
</organism>
<gene>
    <name evidence="2" type="ORF">L3X38_041533</name>
</gene>
<feature type="domain" description="Integrase catalytic" evidence="1">
    <location>
        <begin position="1"/>
        <end position="105"/>
    </location>
</feature>
<dbReference type="Proteomes" id="UP001054821">
    <property type="component" value="Chromosome 8"/>
</dbReference>
<evidence type="ECO:0000259" key="1">
    <source>
        <dbReference type="PROSITE" id="PS50994"/>
    </source>
</evidence>
<proteinExistence type="predicted"/>
<dbReference type="PROSITE" id="PS50994">
    <property type="entry name" value="INTEGRASE"/>
    <property type="match status" value="1"/>
</dbReference>
<comment type="caution">
    <text evidence="2">The sequence shown here is derived from an EMBL/GenBank/DDBJ whole genome shotgun (WGS) entry which is preliminary data.</text>
</comment>
<dbReference type="InterPro" id="IPR036397">
    <property type="entry name" value="RNaseH_sf"/>
</dbReference>
<keyword evidence="3" id="KW-1185">Reference proteome</keyword>
<dbReference type="PANTHER" id="PTHR42648">
    <property type="entry name" value="TRANSPOSASE, PUTATIVE-RELATED"/>
    <property type="match status" value="1"/>
</dbReference>
<protein>
    <recommendedName>
        <fullName evidence="1">Integrase catalytic domain-containing protein</fullName>
    </recommendedName>
</protein>
<dbReference type="GO" id="GO:0015074">
    <property type="term" value="P:DNA integration"/>
    <property type="evidence" value="ECO:0007669"/>
    <property type="project" value="InterPro"/>
</dbReference>
<evidence type="ECO:0000313" key="3">
    <source>
        <dbReference type="Proteomes" id="UP001054821"/>
    </source>
</evidence>
<name>A0AAD4USV7_PRUDU</name>
<sequence>MVRYDRGGEFYGRFDETGRNPGSFAKFLKQEGIVAQYTNPGTPQQNGNAEKRNRTLKDMIRSMMCYTKLPIFLCEEALKMTNYILNRVPTKSVNAIPYEVWFERKQSLNHQHGAVKLKQNYTILWKRSWIQE</sequence>
<reference evidence="2 3" key="1">
    <citation type="journal article" date="2022" name="G3 (Bethesda)">
        <title>Whole-genome sequence and methylome profiling of the almond [Prunus dulcis (Mill.) D.A. Webb] cultivar 'Nonpareil'.</title>
        <authorList>
            <person name="D'Amico-Willman K.M."/>
            <person name="Ouma W.Z."/>
            <person name="Meulia T."/>
            <person name="Sideli G.M."/>
            <person name="Gradziel T.M."/>
            <person name="Fresnedo-Ramirez J."/>
        </authorList>
    </citation>
    <scope>NUCLEOTIDE SEQUENCE [LARGE SCALE GENOMIC DNA]</scope>
    <source>
        <strain evidence="2">Clone GOH B32 T37-40</strain>
    </source>
</reference>
<dbReference type="EMBL" id="JAJFAZ020000008">
    <property type="protein sequence ID" value="KAI5312360.1"/>
    <property type="molecule type" value="Genomic_DNA"/>
</dbReference>
<dbReference type="GO" id="GO:0003676">
    <property type="term" value="F:nucleic acid binding"/>
    <property type="evidence" value="ECO:0007669"/>
    <property type="project" value="InterPro"/>
</dbReference>
<dbReference type="AlphaFoldDB" id="A0AAD4USV7"/>
<dbReference type="InterPro" id="IPR039537">
    <property type="entry name" value="Retrotran_Ty1/copia-like"/>
</dbReference>
<dbReference type="InterPro" id="IPR012337">
    <property type="entry name" value="RNaseH-like_sf"/>
</dbReference>
<accession>A0AAD4USV7</accession>
<dbReference type="InterPro" id="IPR001584">
    <property type="entry name" value="Integrase_cat-core"/>
</dbReference>
<dbReference type="PANTHER" id="PTHR42648:SF28">
    <property type="entry name" value="TRANSPOSON-ENCODED PROTEIN WITH RIBONUCLEASE H-LIKE AND RETROVIRUS ZINC FINGER-LIKE DOMAINS"/>
    <property type="match status" value="1"/>
</dbReference>